<evidence type="ECO:0000313" key="1">
    <source>
        <dbReference type="EMBL" id="MFC3848501.1"/>
    </source>
</evidence>
<reference evidence="2" key="1">
    <citation type="journal article" date="2019" name="Int. J. Syst. Evol. Microbiol.">
        <title>The Global Catalogue of Microorganisms (GCM) 10K type strain sequencing project: providing services to taxonomists for standard genome sequencing and annotation.</title>
        <authorList>
            <consortium name="The Broad Institute Genomics Platform"/>
            <consortium name="The Broad Institute Genome Sequencing Center for Infectious Disease"/>
            <person name="Wu L."/>
            <person name="Ma J."/>
        </authorList>
    </citation>
    <scope>NUCLEOTIDE SEQUENCE [LARGE SCALE GENOMIC DNA]</scope>
    <source>
        <strain evidence="2">CCUG 53816</strain>
    </source>
</reference>
<organism evidence="1 2">
    <name type="scientific">Helicobacter baculiformis</name>
    <dbReference type="NCBI Taxonomy" id="427351"/>
    <lineage>
        <taxon>Bacteria</taxon>
        <taxon>Pseudomonadati</taxon>
        <taxon>Campylobacterota</taxon>
        <taxon>Epsilonproteobacteria</taxon>
        <taxon>Campylobacterales</taxon>
        <taxon>Helicobacteraceae</taxon>
        <taxon>Helicobacter</taxon>
    </lineage>
</organism>
<accession>A0ABV7ZK35</accession>
<evidence type="ECO:0000313" key="2">
    <source>
        <dbReference type="Proteomes" id="UP001595783"/>
    </source>
</evidence>
<proteinExistence type="predicted"/>
<evidence type="ECO:0008006" key="3">
    <source>
        <dbReference type="Google" id="ProtNLM"/>
    </source>
</evidence>
<keyword evidence="2" id="KW-1185">Reference proteome</keyword>
<gene>
    <name evidence="1" type="ORF">ACFOPX_08270</name>
</gene>
<dbReference type="EMBL" id="JBHRZO010000059">
    <property type="protein sequence ID" value="MFC3848501.1"/>
    <property type="molecule type" value="Genomic_DNA"/>
</dbReference>
<dbReference type="RefSeq" id="WP_199767628.1">
    <property type="nucleotide sequence ID" value="NZ_FZMF01000018.1"/>
</dbReference>
<sequence length="87" mass="9707">MLILALLLLGACTQKRYEMLKSPCARHEVQPLYLQLELGGFGTIKASPSLPVASFHRVGVSTLWEHHGIGVDALIRLAEARTLQREW</sequence>
<comment type="caution">
    <text evidence="1">The sequence shown here is derived from an EMBL/GenBank/DDBJ whole genome shotgun (WGS) entry which is preliminary data.</text>
</comment>
<protein>
    <recommendedName>
        <fullName evidence="3">Lipoprotein</fullName>
    </recommendedName>
</protein>
<dbReference type="Proteomes" id="UP001595783">
    <property type="component" value="Unassembled WGS sequence"/>
</dbReference>
<name>A0ABV7ZK35_9HELI</name>